<dbReference type="EMBL" id="CAMXCT010003083">
    <property type="protein sequence ID" value="CAI4002312.1"/>
    <property type="molecule type" value="Genomic_DNA"/>
</dbReference>
<dbReference type="EMBL" id="CAMXCT020003083">
    <property type="protein sequence ID" value="CAL1155687.1"/>
    <property type="molecule type" value="Genomic_DNA"/>
</dbReference>
<accession>A0A9P1D497</accession>
<dbReference type="EMBL" id="CAMXCT030003083">
    <property type="protein sequence ID" value="CAL4789624.1"/>
    <property type="molecule type" value="Genomic_DNA"/>
</dbReference>
<keyword evidence="6" id="KW-1185">Reference proteome</keyword>
<gene>
    <name evidence="4" type="ORF">C1SCF055_LOCUS28276</name>
</gene>
<dbReference type="InterPro" id="IPR015915">
    <property type="entry name" value="Kelch-typ_b-propeller"/>
</dbReference>
<organism evidence="4">
    <name type="scientific">Cladocopium goreaui</name>
    <dbReference type="NCBI Taxonomy" id="2562237"/>
    <lineage>
        <taxon>Eukaryota</taxon>
        <taxon>Sar</taxon>
        <taxon>Alveolata</taxon>
        <taxon>Dinophyceae</taxon>
        <taxon>Suessiales</taxon>
        <taxon>Symbiodiniaceae</taxon>
        <taxon>Cladocopium</taxon>
    </lineage>
</organism>
<comment type="caution">
    <text evidence="4">The sequence shown here is derived from an EMBL/GenBank/DDBJ whole genome shotgun (WGS) entry which is preliminary data.</text>
</comment>
<feature type="signal peptide" evidence="3">
    <location>
        <begin position="1"/>
        <end position="25"/>
    </location>
</feature>
<keyword evidence="2" id="KW-0677">Repeat</keyword>
<dbReference type="Proteomes" id="UP001152797">
    <property type="component" value="Unassembled WGS sequence"/>
</dbReference>
<evidence type="ECO:0000256" key="3">
    <source>
        <dbReference type="SAM" id="SignalP"/>
    </source>
</evidence>
<dbReference type="OrthoDB" id="440590at2759"/>
<proteinExistence type="predicted"/>
<protein>
    <submittedName>
        <fullName evidence="5">Tip elongation aberrant protein 1</fullName>
    </submittedName>
</protein>
<evidence type="ECO:0000313" key="5">
    <source>
        <dbReference type="EMBL" id="CAL4789624.1"/>
    </source>
</evidence>
<dbReference type="PANTHER" id="PTHR46093:SF18">
    <property type="entry name" value="FIBRONECTIN TYPE-III DOMAIN-CONTAINING PROTEIN"/>
    <property type="match status" value="1"/>
</dbReference>
<dbReference type="SUPFAM" id="SSF117281">
    <property type="entry name" value="Kelch motif"/>
    <property type="match status" value="1"/>
</dbReference>
<evidence type="ECO:0000313" key="6">
    <source>
        <dbReference type="Proteomes" id="UP001152797"/>
    </source>
</evidence>
<name>A0A9P1D497_9DINO</name>
<reference evidence="5 6" key="2">
    <citation type="submission" date="2024-05" db="EMBL/GenBank/DDBJ databases">
        <authorList>
            <person name="Chen Y."/>
            <person name="Shah S."/>
            <person name="Dougan E. K."/>
            <person name="Thang M."/>
            <person name="Chan C."/>
        </authorList>
    </citation>
    <scope>NUCLEOTIDE SEQUENCE [LARGE SCALE GENOMIC DNA]</scope>
</reference>
<reference evidence="4" key="1">
    <citation type="submission" date="2022-10" db="EMBL/GenBank/DDBJ databases">
        <authorList>
            <person name="Chen Y."/>
            <person name="Dougan E. K."/>
            <person name="Chan C."/>
            <person name="Rhodes N."/>
            <person name="Thang M."/>
        </authorList>
    </citation>
    <scope>NUCLEOTIDE SEQUENCE</scope>
</reference>
<dbReference type="Gene3D" id="2.120.10.80">
    <property type="entry name" value="Kelch-type beta propeller"/>
    <property type="match status" value="1"/>
</dbReference>
<feature type="non-terminal residue" evidence="4">
    <location>
        <position position="208"/>
    </location>
</feature>
<feature type="chain" id="PRO_5043270986" evidence="3">
    <location>
        <begin position="26"/>
        <end position="208"/>
    </location>
</feature>
<evidence type="ECO:0000256" key="2">
    <source>
        <dbReference type="ARBA" id="ARBA00022737"/>
    </source>
</evidence>
<keyword evidence="3" id="KW-0732">Signal</keyword>
<keyword evidence="1" id="KW-0880">Kelch repeat</keyword>
<evidence type="ECO:0000313" key="4">
    <source>
        <dbReference type="EMBL" id="CAI4002312.1"/>
    </source>
</evidence>
<sequence>MGTLKGLCLIQWLLVVLSEWSRVQEFGIPKPSARSVHVAVFDPTINQFWIHGGSSDGVLPDLWSFDFDTGTWDRKQQLTQSPSPRMDHVAVWDSDDYALWLHGGYDGVSYFDDLWRYSSYTWTNIMVGGPSARSQHVAVWDASNRAIWVHGGLCDCSLKQDLWKFDTRQGTWSQMPESGNQPSARSNHVAAWDSTNLALWIHAGYDRS</sequence>
<dbReference type="Pfam" id="PF24681">
    <property type="entry name" value="Kelch_KLHDC2_KLHL20_DRC7"/>
    <property type="match status" value="1"/>
</dbReference>
<evidence type="ECO:0000256" key="1">
    <source>
        <dbReference type="ARBA" id="ARBA00022441"/>
    </source>
</evidence>
<dbReference type="PANTHER" id="PTHR46093">
    <property type="entry name" value="ACYL-COA-BINDING DOMAIN-CONTAINING PROTEIN 5"/>
    <property type="match status" value="1"/>
</dbReference>
<dbReference type="AlphaFoldDB" id="A0A9P1D497"/>